<keyword evidence="3" id="KW-1185">Reference proteome</keyword>
<dbReference type="PROSITE" id="PS51257">
    <property type="entry name" value="PROKAR_LIPOPROTEIN"/>
    <property type="match status" value="1"/>
</dbReference>
<evidence type="ECO:0000313" key="3">
    <source>
        <dbReference type="Proteomes" id="UP000003704"/>
    </source>
</evidence>
<feature type="chain" id="PRO_5003713775" description="DUF2884 family protein" evidence="1">
    <location>
        <begin position="23"/>
        <end position="245"/>
    </location>
</feature>
<dbReference type="PATRIC" id="fig|1172194.4.peg.745"/>
<name>I8I3K8_9GAMM</name>
<dbReference type="OrthoDB" id="6399077at2"/>
<accession>I8I3K8</accession>
<dbReference type="EMBL" id="AKGD01000001">
    <property type="protein sequence ID" value="EIT70641.1"/>
    <property type="molecule type" value="Genomic_DNA"/>
</dbReference>
<dbReference type="RefSeq" id="WP_007183734.1">
    <property type="nucleotide sequence ID" value="NZ_AKGD01000001.1"/>
</dbReference>
<keyword evidence="1" id="KW-0732">Signal</keyword>
<evidence type="ECO:0000256" key="1">
    <source>
        <dbReference type="SAM" id="SignalP"/>
    </source>
</evidence>
<evidence type="ECO:0008006" key="4">
    <source>
        <dbReference type="Google" id="ProtNLM"/>
    </source>
</evidence>
<reference evidence="2 3" key="1">
    <citation type="journal article" date="2012" name="J. Bacteriol.">
        <title>Genome Sequence of n-Alkane-Degrading Hydrocarboniphaga effusa Strain AP103T (ATCC BAA-332T).</title>
        <authorList>
            <person name="Chang H.K."/>
            <person name="Zylstra G.J."/>
            <person name="Chae J.C."/>
        </authorList>
    </citation>
    <scope>NUCLEOTIDE SEQUENCE [LARGE SCALE GENOMIC DNA]</scope>
    <source>
        <strain evidence="2 3">AP103</strain>
    </source>
</reference>
<evidence type="ECO:0000313" key="2">
    <source>
        <dbReference type="EMBL" id="EIT70641.1"/>
    </source>
</evidence>
<comment type="caution">
    <text evidence="2">The sequence shown here is derived from an EMBL/GenBank/DDBJ whole genome shotgun (WGS) entry which is preliminary data.</text>
</comment>
<proteinExistence type="predicted"/>
<protein>
    <recommendedName>
        <fullName evidence="4">DUF2884 family protein</fullName>
    </recommendedName>
</protein>
<sequence length="245" mass="26964">MRSILALTLSTLLSATSCAAMAREHTQVCDYKLHYDVRSDADGLSLLESNQERVRIEPGRLRVDGESVSLTPSEQRRLQHYARDLRRFTQEATSVALEGVQIGLEGATLAVTTLTGKPLAADTRARMQDLQRRFAERFDGRLLSADSFGPDFDREIDASVDELVDELAEQALGGAGSMLSLALFAPSRLEARAAQVEQQVTQQIQVRADVLERRAEGLCKQVQTLDGLENSLGRFDLFSIDGPSI</sequence>
<organism evidence="2 3">
    <name type="scientific">Hydrocarboniphaga effusa AP103</name>
    <dbReference type="NCBI Taxonomy" id="1172194"/>
    <lineage>
        <taxon>Bacteria</taxon>
        <taxon>Pseudomonadati</taxon>
        <taxon>Pseudomonadota</taxon>
        <taxon>Gammaproteobacteria</taxon>
        <taxon>Nevskiales</taxon>
        <taxon>Nevskiaceae</taxon>
        <taxon>Hydrocarboniphaga</taxon>
    </lineage>
</organism>
<dbReference type="InterPro" id="IPR021307">
    <property type="entry name" value="DUF2884"/>
</dbReference>
<feature type="signal peptide" evidence="1">
    <location>
        <begin position="1"/>
        <end position="22"/>
    </location>
</feature>
<gene>
    <name evidence="2" type="ORF">WQQ_07780</name>
</gene>
<dbReference type="Proteomes" id="UP000003704">
    <property type="component" value="Unassembled WGS sequence"/>
</dbReference>
<dbReference type="Pfam" id="PF11101">
    <property type="entry name" value="DUF2884"/>
    <property type="match status" value="1"/>
</dbReference>
<dbReference type="STRING" id="1172194.WQQ_07780"/>
<dbReference type="AlphaFoldDB" id="I8I3K8"/>